<dbReference type="Proteomes" id="UP000018888">
    <property type="component" value="Unassembled WGS sequence"/>
</dbReference>
<reference evidence="1 2" key="1">
    <citation type="journal article" date="2013" name="Proc. Natl. Acad. Sci. U.S.A.">
        <title>Genome of an arbuscular mycorrhizal fungus provides insight into the oldest plant symbiosis.</title>
        <authorList>
            <person name="Tisserant E."/>
            <person name="Malbreil M."/>
            <person name="Kuo A."/>
            <person name="Kohler A."/>
            <person name="Symeonidi A."/>
            <person name="Balestrini R."/>
            <person name="Charron P."/>
            <person name="Duensing N."/>
            <person name="Frei Dit Frey N."/>
            <person name="Gianinazzi-Pearson V."/>
            <person name="Gilbert L.B."/>
            <person name="Handa Y."/>
            <person name="Herr J.R."/>
            <person name="Hijri M."/>
            <person name="Koul R."/>
            <person name="Kawaguchi M."/>
            <person name="Krajinski F."/>
            <person name="Lammers P.J."/>
            <person name="Masclaux F.G."/>
            <person name="Murat C."/>
            <person name="Morin E."/>
            <person name="Ndikumana S."/>
            <person name="Pagni M."/>
            <person name="Petitpierre D."/>
            <person name="Requena N."/>
            <person name="Rosikiewicz P."/>
            <person name="Riley R."/>
            <person name="Saito K."/>
            <person name="San Clemente H."/>
            <person name="Shapiro H."/>
            <person name="van Tuinen D."/>
            <person name="Becard G."/>
            <person name="Bonfante P."/>
            <person name="Paszkowski U."/>
            <person name="Shachar-Hill Y.Y."/>
            <person name="Tuskan G.A."/>
            <person name="Young P.W."/>
            <person name="Sanders I.R."/>
            <person name="Henrissat B."/>
            <person name="Rensing S.A."/>
            <person name="Grigoriev I.V."/>
            <person name="Corradi N."/>
            <person name="Roux C."/>
            <person name="Martin F."/>
        </authorList>
    </citation>
    <scope>NUCLEOTIDE SEQUENCE [LARGE SCALE GENOMIC DNA]</scope>
    <source>
        <strain evidence="1 2">DAOM 197198</strain>
    </source>
</reference>
<evidence type="ECO:0000313" key="2">
    <source>
        <dbReference type="Proteomes" id="UP000018888"/>
    </source>
</evidence>
<organism evidence="1 2">
    <name type="scientific">Rhizophagus irregularis (strain DAOM 181602 / DAOM 197198 / MUCL 43194)</name>
    <name type="common">Arbuscular mycorrhizal fungus</name>
    <name type="synonym">Glomus intraradices</name>
    <dbReference type="NCBI Taxonomy" id="747089"/>
    <lineage>
        <taxon>Eukaryota</taxon>
        <taxon>Fungi</taxon>
        <taxon>Fungi incertae sedis</taxon>
        <taxon>Mucoromycota</taxon>
        <taxon>Glomeromycotina</taxon>
        <taxon>Glomeromycetes</taxon>
        <taxon>Glomerales</taxon>
        <taxon>Glomeraceae</taxon>
        <taxon>Rhizophagus</taxon>
    </lineage>
</organism>
<evidence type="ECO:0000313" key="1">
    <source>
        <dbReference type="EMBL" id="POG73128.1"/>
    </source>
</evidence>
<dbReference type="InterPro" id="IPR027417">
    <property type="entry name" value="P-loop_NTPase"/>
</dbReference>
<dbReference type="Gene3D" id="3.40.50.300">
    <property type="entry name" value="P-loop containing nucleotide triphosphate hydrolases"/>
    <property type="match status" value="1"/>
</dbReference>
<name>A0A2P4Q6C4_RHIID</name>
<proteinExistence type="predicted"/>
<dbReference type="AlphaFoldDB" id="A0A2P4Q6C4"/>
<sequence length="708" mass="82546">MAESYNCLRLDNGYVFQVEVYKNENDNDDKKFFEIDGKKILLEELKVGQLANLIKHNGMFEGSDMLNLWQVDVDENMFNHNFTEEDIKNLGGVIMKNQSKFIKYFQDGYKPKEEDNISIVAVIATTTTELGRKRPLTEEETTTGRRWAVNSALFQEESEWIYYAEPEGNESLLKMIKLREYVALYGARASGKSTRVQHIRKPLKDNGFVCIYVSFEHINIKTEESFWRTLGAAIKRDARRNINFKSASVFGSYSDLRINSSTDFLEIFEKDNWNNNVVLFIDEFDKLYDADEDVKSSCLETFRGMKNSKYNYAMKMTTSPFNVNEPYRNPNFTLDQVQFLYNEFANDFNFIIDPEIIEDIYRRTSGHAGLVCLCGRSIQNNLIKDINDEDKKLNFSIWSKFALSLLQVEILGYSTFNKMIDSLKKEDAKSAVGLLRSKFLGFLDYVQIYDEKERNLIQFLVAESALIRNEKTKNEFKMSSALVDELIRRRVIPEVYMTSPVDAIPKKDDDSLDILKILQNAVQFFDKDIITNAFGRSFKSSRELYVNGLKKKCVPRESVYDTELNRILVNWLVKRAGFEVTGQWHLIEDVEDAYSDIVITTKRQKIVLELLATTTRNELNEHFDRVLKYAKELSADDIWVVNFTCEDGYGVQKTKNRPHWPPDDNDRINVIHFFHDHLFEYVLMNARYVDSSNNNFKYIIDRTISLQS</sequence>
<gene>
    <name evidence="1" type="ORF">GLOIN_2v1477168</name>
</gene>
<protein>
    <submittedName>
        <fullName evidence="1">Uncharacterized protein</fullName>
    </submittedName>
</protein>
<dbReference type="EMBL" id="AUPC02000087">
    <property type="protein sequence ID" value="POG73128.1"/>
    <property type="molecule type" value="Genomic_DNA"/>
</dbReference>
<comment type="caution">
    <text evidence="1">The sequence shown here is derived from an EMBL/GenBank/DDBJ whole genome shotgun (WGS) entry which is preliminary data.</text>
</comment>
<reference evidence="1 2" key="2">
    <citation type="journal article" date="2018" name="New Phytol.">
        <title>High intraspecific genome diversity in the model arbuscular mycorrhizal symbiont Rhizophagus irregularis.</title>
        <authorList>
            <person name="Chen E.C.H."/>
            <person name="Morin E."/>
            <person name="Beaudet D."/>
            <person name="Noel J."/>
            <person name="Yildirir G."/>
            <person name="Ndikumana S."/>
            <person name="Charron P."/>
            <person name="St-Onge C."/>
            <person name="Giorgi J."/>
            <person name="Kruger M."/>
            <person name="Marton T."/>
            <person name="Ropars J."/>
            <person name="Grigoriev I.V."/>
            <person name="Hainaut M."/>
            <person name="Henrissat B."/>
            <person name="Roux C."/>
            <person name="Martin F."/>
            <person name="Corradi N."/>
        </authorList>
    </citation>
    <scope>NUCLEOTIDE SEQUENCE [LARGE SCALE GENOMIC DNA]</scope>
    <source>
        <strain evidence="1 2">DAOM 197198</strain>
    </source>
</reference>
<dbReference type="SUPFAM" id="SSF52540">
    <property type="entry name" value="P-loop containing nucleoside triphosphate hydrolases"/>
    <property type="match status" value="1"/>
</dbReference>
<keyword evidence="2" id="KW-1185">Reference proteome</keyword>
<accession>A0A2P4Q6C4</accession>
<dbReference type="VEuPathDB" id="FungiDB:RhiirFUN_024551"/>